<dbReference type="PROSITE" id="PS50110">
    <property type="entry name" value="RESPONSE_REGULATORY"/>
    <property type="match status" value="1"/>
</dbReference>
<evidence type="ECO:0000256" key="4">
    <source>
        <dbReference type="ARBA" id="ARBA00023163"/>
    </source>
</evidence>
<keyword evidence="3" id="KW-0238">DNA-binding</keyword>
<dbReference type="InterPro" id="IPR058245">
    <property type="entry name" value="NreC/VraR/RcsB-like_REC"/>
</dbReference>
<evidence type="ECO:0000256" key="3">
    <source>
        <dbReference type="ARBA" id="ARBA00023125"/>
    </source>
</evidence>
<dbReference type="AlphaFoldDB" id="A0A934NVD5"/>
<dbReference type="CDD" id="cd17535">
    <property type="entry name" value="REC_NarL-like"/>
    <property type="match status" value="1"/>
</dbReference>
<dbReference type="PRINTS" id="PR00038">
    <property type="entry name" value="HTHLUXR"/>
</dbReference>
<proteinExistence type="predicted"/>
<dbReference type="Pfam" id="PF00072">
    <property type="entry name" value="Response_reg"/>
    <property type="match status" value="1"/>
</dbReference>
<name>A0A934NVD5_9NOCA</name>
<dbReference type="InterPro" id="IPR039420">
    <property type="entry name" value="WalR-like"/>
</dbReference>
<sequence>MIRLVIVDDQRLVRAGLRMLCESTDDIEVVGEGANGIDAIRLVAELAPDVVLMDLRMPGLDGVEATRQIAASHSDSKVLVLTTFDDDDHLYPALGAGAAGFLLKDTAPADLLDAIRRVVDGDMHFSPALLHRLVGRALTATADDDRGGTDITFTARESEVLALVGEGLSNQEISDRLHLGVTTVKTHVSNLMEKSGCNNRVRLAVFSLRR</sequence>
<gene>
    <name evidence="8" type="ORF">JGU71_23420</name>
</gene>
<organism evidence="8 9">
    <name type="scientific">Antrihabitans stalagmiti</name>
    <dbReference type="NCBI Taxonomy" id="2799499"/>
    <lineage>
        <taxon>Bacteria</taxon>
        <taxon>Bacillati</taxon>
        <taxon>Actinomycetota</taxon>
        <taxon>Actinomycetes</taxon>
        <taxon>Mycobacteriales</taxon>
        <taxon>Nocardiaceae</taxon>
        <taxon>Antrihabitans</taxon>
    </lineage>
</organism>
<evidence type="ECO:0000313" key="8">
    <source>
        <dbReference type="EMBL" id="MBJ8341840.1"/>
    </source>
</evidence>
<evidence type="ECO:0000256" key="1">
    <source>
        <dbReference type="ARBA" id="ARBA00022553"/>
    </source>
</evidence>
<protein>
    <submittedName>
        <fullName evidence="8">Response regulator transcription factor</fullName>
    </submittedName>
</protein>
<dbReference type="PROSITE" id="PS50043">
    <property type="entry name" value="HTH_LUXR_2"/>
    <property type="match status" value="1"/>
</dbReference>
<evidence type="ECO:0000256" key="2">
    <source>
        <dbReference type="ARBA" id="ARBA00023015"/>
    </source>
</evidence>
<dbReference type="EMBL" id="JAEMNV010000008">
    <property type="protein sequence ID" value="MBJ8341840.1"/>
    <property type="molecule type" value="Genomic_DNA"/>
</dbReference>
<dbReference type="InterPro" id="IPR000792">
    <property type="entry name" value="Tscrpt_reg_LuxR_C"/>
</dbReference>
<dbReference type="PANTHER" id="PTHR43214">
    <property type="entry name" value="TWO-COMPONENT RESPONSE REGULATOR"/>
    <property type="match status" value="1"/>
</dbReference>
<feature type="domain" description="HTH luxR-type" evidence="6">
    <location>
        <begin position="146"/>
        <end position="210"/>
    </location>
</feature>
<accession>A0A934NVD5</accession>
<feature type="modified residue" description="4-aspartylphosphate" evidence="5">
    <location>
        <position position="54"/>
    </location>
</feature>
<dbReference type="Proteomes" id="UP000655868">
    <property type="component" value="Unassembled WGS sequence"/>
</dbReference>
<keyword evidence="1 5" id="KW-0597">Phosphoprotein</keyword>
<reference evidence="8" key="1">
    <citation type="submission" date="2020-12" db="EMBL/GenBank/DDBJ databases">
        <title>Antrihabitans popcorni sp. nov. and Antrihabitans auranticaus sp. nov., isolated from a larva cave.</title>
        <authorList>
            <person name="Lee S.D."/>
            <person name="Kim I.S."/>
        </authorList>
    </citation>
    <scope>NUCLEOTIDE SEQUENCE</scope>
    <source>
        <strain evidence="8">YC3-6</strain>
    </source>
</reference>
<comment type="caution">
    <text evidence="8">The sequence shown here is derived from an EMBL/GenBank/DDBJ whole genome shotgun (WGS) entry which is preliminary data.</text>
</comment>
<dbReference type="GO" id="GO:0000160">
    <property type="term" value="P:phosphorelay signal transduction system"/>
    <property type="evidence" value="ECO:0007669"/>
    <property type="project" value="InterPro"/>
</dbReference>
<evidence type="ECO:0000259" key="6">
    <source>
        <dbReference type="PROSITE" id="PS50043"/>
    </source>
</evidence>
<dbReference type="SMART" id="SM00421">
    <property type="entry name" value="HTH_LUXR"/>
    <property type="match status" value="1"/>
</dbReference>
<dbReference type="Gene3D" id="3.40.50.2300">
    <property type="match status" value="1"/>
</dbReference>
<evidence type="ECO:0000256" key="5">
    <source>
        <dbReference type="PROSITE-ProRule" id="PRU00169"/>
    </source>
</evidence>
<dbReference type="GO" id="GO:0006355">
    <property type="term" value="P:regulation of DNA-templated transcription"/>
    <property type="evidence" value="ECO:0007669"/>
    <property type="project" value="InterPro"/>
</dbReference>
<evidence type="ECO:0000259" key="7">
    <source>
        <dbReference type="PROSITE" id="PS50110"/>
    </source>
</evidence>
<dbReference type="RefSeq" id="WP_199706900.1">
    <property type="nucleotide sequence ID" value="NZ_JAEMNV010000008.1"/>
</dbReference>
<dbReference type="InterPro" id="IPR016032">
    <property type="entry name" value="Sig_transdc_resp-reg_C-effctor"/>
</dbReference>
<dbReference type="SUPFAM" id="SSF46894">
    <property type="entry name" value="C-terminal effector domain of the bipartite response regulators"/>
    <property type="match status" value="1"/>
</dbReference>
<dbReference type="CDD" id="cd06170">
    <property type="entry name" value="LuxR_C_like"/>
    <property type="match status" value="1"/>
</dbReference>
<dbReference type="InterPro" id="IPR001789">
    <property type="entry name" value="Sig_transdc_resp-reg_receiver"/>
</dbReference>
<keyword evidence="4" id="KW-0804">Transcription</keyword>
<dbReference type="PANTHER" id="PTHR43214:SF24">
    <property type="entry name" value="TRANSCRIPTIONAL REGULATORY PROTEIN NARL-RELATED"/>
    <property type="match status" value="1"/>
</dbReference>
<evidence type="ECO:0000313" key="9">
    <source>
        <dbReference type="Proteomes" id="UP000655868"/>
    </source>
</evidence>
<dbReference type="PROSITE" id="PS00622">
    <property type="entry name" value="HTH_LUXR_1"/>
    <property type="match status" value="1"/>
</dbReference>
<dbReference type="GO" id="GO:0003677">
    <property type="term" value="F:DNA binding"/>
    <property type="evidence" value="ECO:0007669"/>
    <property type="project" value="UniProtKB-KW"/>
</dbReference>
<keyword evidence="2" id="KW-0805">Transcription regulation</keyword>
<dbReference type="SMART" id="SM00448">
    <property type="entry name" value="REC"/>
    <property type="match status" value="1"/>
</dbReference>
<feature type="domain" description="Response regulatory" evidence="7">
    <location>
        <begin position="3"/>
        <end position="119"/>
    </location>
</feature>
<dbReference type="Pfam" id="PF00196">
    <property type="entry name" value="GerE"/>
    <property type="match status" value="1"/>
</dbReference>
<dbReference type="SUPFAM" id="SSF52172">
    <property type="entry name" value="CheY-like"/>
    <property type="match status" value="1"/>
</dbReference>
<keyword evidence="9" id="KW-1185">Reference proteome</keyword>
<dbReference type="InterPro" id="IPR011006">
    <property type="entry name" value="CheY-like_superfamily"/>
</dbReference>